<dbReference type="InterPro" id="IPR001902">
    <property type="entry name" value="SLC26A/SulP_fam"/>
</dbReference>
<dbReference type="InterPro" id="IPR011547">
    <property type="entry name" value="SLC26A/SulP_dom"/>
</dbReference>
<reference evidence="8" key="1">
    <citation type="journal article" date="2018" name="Nat. Microbiol.">
        <title>Leveraging single-cell genomics to expand the fungal tree of life.</title>
        <authorList>
            <person name="Ahrendt S.R."/>
            <person name="Quandt C.A."/>
            <person name="Ciobanu D."/>
            <person name="Clum A."/>
            <person name="Salamov A."/>
            <person name="Andreopoulos B."/>
            <person name="Cheng J.F."/>
            <person name="Woyke T."/>
            <person name="Pelin A."/>
            <person name="Henrissat B."/>
            <person name="Reynolds N.K."/>
            <person name="Benny G.L."/>
            <person name="Smith M.E."/>
            <person name="James T.Y."/>
            <person name="Grigoriev I.V."/>
        </authorList>
    </citation>
    <scope>NUCLEOTIDE SEQUENCE [LARGE SCALE GENOMIC DNA]</scope>
    <source>
        <strain evidence="8">Baker2002</strain>
    </source>
</reference>
<dbReference type="GO" id="GO:0016020">
    <property type="term" value="C:membrane"/>
    <property type="evidence" value="ECO:0007669"/>
    <property type="project" value="UniProtKB-SubCell"/>
</dbReference>
<feature type="transmembrane region" description="Helical" evidence="5">
    <location>
        <begin position="178"/>
        <end position="198"/>
    </location>
</feature>
<feature type="domain" description="SLC26A/SulP transporter" evidence="6">
    <location>
        <begin position="37"/>
        <end position="137"/>
    </location>
</feature>
<keyword evidence="8" id="KW-1185">Reference proteome</keyword>
<evidence type="ECO:0000256" key="5">
    <source>
        <dbReference type="SAM" id="Phobius"/>
    </source>
</evidence>
<dbReference type="Gene3D" id="3.30.750.24">
    <property type="entry name" value="STAS domain"/>
    <property type="match status" value="1"/>
</dbReference>
<keyword evidence="4 5" id="KW-0472">Membrane</keyword>
<evidence type="ECO:0000313" key="7">
    <source>
        <dbReference type="EMBL" id="RKP31772.1"/>
    </source>
</evidence>
<protein>
    <recommendedName>
        <fullName evidence="6">SLC26A/SulP transporter domain-containing protein</fullName>
    </recommendedName>
</protein>
<evidence type="ECO:0000256" key="2">
    <source>
        <dbReference type="ARBA" id="ARBA00022692"/>
    </source>
</evidence>
<feature type="transmembrane region" description="Helical" evidence="5">
    <location>
        <begin position="124"/>
        <end position="148"/>
    </location>
</feature>
<feature type="transmembrane region" description="Helical" evidence="5">
    <location>
        <begin position="81"/>
        <end position="103"/>
    </location>
</feature>
<dbReference type="OrthoDB" id="427213at2759"/>
<dbReference type="GO" id="GO:0055085">
    <property type="term" value="P:transmembrane transport"/>
    <property type="evidence" value="ECO:0007669"/>
    <property type="project" value="InterPro"/>
</dbReference>
<organism evidence="7 8">
    <name type="scientific">Metschnikowia bicuspidata</name>
    <dbReference type="NCBI Taxonomy" id="27322"/>
    <lineage>
        <taxon>Eukaryota</taxon>
        <taxon>Fungi</taxon>
        <taxon>Dikarya</taxon>
        <taxon>Ascomycota</taxon>
        <taxon>Saccharomycotina</taxon>
        <taxon>Pichiomycetes</taxon>
        <taxon>Metschnikowiaceae</taxon>
        <taxon>Metschnikowia</taxon>
    </lineage>
</organism>
<name>A0A4P9ZH52_9ASCO</name>
<accession>A0A4P9ZH52</accession>
<evidence type="ECO:0000256" key="1">
    <source>
        <dbReference type="ARBA" id="ARBA00004141"/>
    </source>
</evidence>
<evidence type="ECO:0000259" key="6">
    <source>
        <dbReference type="Pfam" id="PF00916"/>
    </source>
</evidence>
<keyword evidence="2 5" id="KW-0812">Transmembrane</keyword>
<dbReference type="EMBL" id="ML004437">
    <property type="protein sequence ID" value="RKP31772.1"/>
    <property type="molecule type" value="Genomic_DNA"/>
</dbReference>
<evidence type="ECO:0000256" key="3">
    <source>
        <dbReference type="ARBA" id="ARBA00022989"/>
    </source>
</evidence>
<sequence>MGLEDYVVVDYEIVGYRIIDLAYESPNAVIFNPFFAAHLRLMRHLVSLGLVCVMLGFFESTTALKSLGTLYDFPISSNRELVALVAINIACSIFCALLSFGGYGRSKINAISAKTTTSGAIMGVISLVTVKTIFGYFVITAVIGILLICEGPPNLYFHWISEGYNEIGTFDMTVLTTLFFSMEADIAVGLIILLVRVIRSCADSYIQILGHVPGTNTFLNADLANEAYEDNPVSPQPPGTSRQPSQLNLLTDNFRPLNFQALEEIECCLIIKIPEPLTFTNTGDLDAQLRRLEMYGSVKAHPALKRTRDAPMTKYLIFDMEGMPLPKRLRRTGIADILRVNWASMNFNYYAVRPALDSIPKGQSTSDFSHLTNCEEQSLPITESPTSPYFDHVRSAFHVIDD</sequence>
<dbReference type="AlphaFoldDB" id="A0A4P9ZH52"/>
<dbReference type="InterPro" id="IPR036513">
    <property type="entry name" value="STAS_dom_sf"/>
</dbReference>
<comment type="subcellular location">
    <subcellularLocation>
        <location evidence="1">Membrane</location>
        <topology evidence="1">Multi-pass membrane protein</topology>
    </subcellularLocation>
</comment>
<evidence type="ECO:0000256" key="4">
    <source>
        <dbReference type="ARBA" id="ARBA00023136"/>
    </source>
</evidence>
<keyword evidence="3 5" id="KW-1133">Transmembrane helix</keyword>
<evidence type="ECO:0000313" key="8">
    <source>
        <dbReference type="Proteomes" id="UP000268321"/>
    </source>
</evidence>
<dbReference type="Pfam" id="PF00916">
    <property type="entry name" value="Sulfate_transp"/>
    <property type="match status" value="1"/>
</dbReference>
<dbReference type="Proteomes" id="UP000268321">
    <property type="component" value="Unassembled WGS sequence"/>
</dbReference>
<feature type="transmembrane region" description="Helical" evidence="5">
    <location>
        <begin position="41"/>
        <end position="61"/>
    </location>
</feature>
<dbReference type="PANTHER" id="PTHR11814">
    <property type="entry name" value="SULFATE TRANSPORTER"/>
    <property type="match status" value="1"/>
</dbReference>
<gene>
    <name evidence="7" type="ORF">METBISCDRAFT_26253</name>
</gene>
<proteinExistence type="predicted"/>